<feature type="compositionally biased region" description="Low complexity" evidence="1">
    <location>
        <begin position="85"/>
        <end position="110"/>
    </location>
</feature>
<evidence type="ECO:0000256" key="1">
    <source>
        <dbReference type="SAM" id="MobiDB-lite"/>
    </source>
</evidence>
<dbReference type="AlphaFoldDB" id="A0A835UWT0"/>
<dbReference type="Proteomes" id="UP000639772">
    <property type="component" value="Chromosome 7"/>
</dbReference>
<feature type="region of interest" description="Disordered" evidence="1">
    <location>
        <begin position="27"/>
        <end position="57"/>
    </location>
</feature>
<organism evidence="2 3">
    <name type="scientific">Vanilla planifolia</name>
    <name type="common">Vanilla</name>
    <dbReference type="NCBI Taxonomy" id="51239"/>
    <lineage>
        <taxon>Eukaryota</taxon>
        <taxon>Viridiplantae</taxon>
        <taxon>Streptophyta</taxon>
        <taxon>Embryophyta</taxon>
        <taxon>Tracheophyta</taxon>
        <taxon>Spermatophyta</taxon>
        <taxon>Magnoliopsida</taxon>
        <taxon>Liliopsida</taxon>
        <taxon>Asparagales</taxon>
        <taxon>Orchidaceae</taxon>
        <taxon>Vanilloideae</taxon>
        <taxon>Vanilleae</taxon>
        <taxon>Vanilla</taxon>
    </lineage>
</organism>
<gene>
    <name evidence="2" type="ORF">HPP92_015001</name>
</gene>
<feature type="region of interest" description="Disordered" evidence="1">
    <location>
        <begin position="85"/>
        <end position="113"/>
    </location>
</feature>
<sequence length="148" mass="15941">MVFSSFPIYQDSPNSWNQQRAQLLQLPQLAEPPPQPTGPTNSARPVSMAERARLAKIPPPDLARIKPALRLQQHQVLLLQQLLPPNRATSARPAAATGRTAAPSATSPSAEDAVAISAAKPLTRHLNRCSALRQNRLACPPFGKPPPT</sequence>
<accession>A0A835UWT0</accession>
<name>A0A835UWT0_VANPL</name>
<comment type="caution">
    <text evidence="2">The sequence shown here is derived from an EMBL/GenBank/DDBJ whole genome shotgun (WGS) entry which is preliminary data.</text>
</comment>
<evidence type="ECO:0000313" key="3">
    <source>
        <dbReference type="Proteomes" id="UP000639772"/>
    </source>
</evidence>
<reference evidence="2 3" key="1">
    <citation type="journal article" date="2020" name="Nat. Food">
        <title>A phased Vanilla planifolia genome enables genetic improvement of flavour and production.</title>
        <authorList>
            <person name="Hasing T."/>
            <person name="Tang H."/>
            <person name="Brym M."/>
            <person name="Khazi F."/>
            <person name="Huang T."/>
            <person name="Chambers A.H."/>
        </authorList>
    </citation>
    <scope>NUCLEOTIDE SEQUENCE [LARGE SCALE GENOMIC DNA]</scope>
    <source>
        <tissue evidence="2">Leaf</tissue>
    </source>
</reference>
<protein>
    <submittedName>
        <fullName evidence="2">Uncharacterized protein</fullName>
    </submittedName>
</protein>
<evidence type="ECO:0000313" key="2">
    <source>
        <dbReference type="EMBL" id="KAG0475315.1"/>
    </source>
</evidence>
<proteinExistence type="predicted"/>
<dbReference type="EMBL" id="JADCNM010000007">
    <property type="protein sequence ID" value="KAG0475315.1"/>
    <property type="molecule type" value="Genomic_DNA"/>
</dbReference>